<feature type="region of interest" description="Disordered" evidence="4">
    <location>
        <begin position="205"/>
        <end position="269"/>
    </location>
</feature>
<dbReference type="SMART" id="SM00320">
    <property type="entry name" value="WD40"/>
    <property type="match status" value="2"/>
</dbReference>
<evidence type="ECO:0000313" key="7">
    <source>
        <dbReference type="Proteomes" id="UP000780801"/>
    </source>
</evidence>
<gene>
    <name evidence="6" type="ORF">BGW38_003179</name>
</gene>
<feature type="domain" description="F-box" evidence="5">
    <location>
        <begin position="53"/>
        <end position="104"/>
    </location>
</feature>
<dbReference type="PANTHER" id="PTHR22847:SF637">
    <property type="entry name" value="WD REPEAT DOMAIN 5B"/>
    <property type="match status" value="1"/>
</dbReference>
<feature type="compositionally biased region" description="Polar residues" evidence="4">
    <location>
        <begin position="232"/>
        <end position="243"/>
    </location>
</feature>
<feature type="repeat" description="WD" evidence="3">
    <location>
        <begin position="498"/>
        <end position="537"/>
    </location>
</feature>
<dbReference type="Gene3D" id="1.20.1280.50">
    <property type="match status" value="1"/>
</dbReference>
<feature type="region of interest" description="Disordered" evidence="4">
    <location>
        <begin position="712"/>
        <end position="777"/>
    </location>
</feature>
<dbReference type="Pfam" id="PF12937">
    <property type="entry name" value="F-box-like"/>
    <property type="match status" value="1"/>
</dbReference>
<sequence>MSNKVTPLSPGTNDPNLTTETMPMIPKSMTNNSNDSEYPKEPSEVASIKSSPSSSPSSLPTELLLGIFAHVAHVDPLRLCAVERVCRHWRAVVTSFEGLLWITALASIEPFSPCVKRVYGPIIKSDHFSDDDDDDEHEEEEEEEEEGKEATIDSQEHCSQGTFLQELDERIKNSTGYNSRTDWRRAFRIQDDWRQHSGRVLVVNPQLKAPRPLPSSSSQALPNPCSIEEPKSPQSDSFTQDTAVVQEPAPDRQQTEKGSLMGSDEDDEVSTINIRIQGMTLKSPNESRVSVVPASSSIVGGGNVLQVTESRSEVDRQENLSPPAISSSEGTVNASLALVQSPTKKKAPVLEYTLTCNFDSYEKLCPIPRARICVRTNRDAGLPLMQVLDWSFKYTVNVNHQPRVPVPWQEDEGVEEQVDLASTLQHQDLISCLAINDQETLLASSSIDSTVRIWSIHPAFLPDSNECTLAELETEERQRRFKETVLQNGCPLVQRHVLIGHEGWVNAVAIQDTIVVSGGSDFSVRVWDAVAGTLISVIPDLFRAHGLNLGVFAVTLDREYCLVGAGSIILGYKVYNWNSRRLVYDLDEPITISDHYRFDDEGDSQEYACRIHMLDSVIVTTSKLRGWLCVWSRATGDLMYRIDVKPNIKANPLVINVGRRGRHQYLPQPMTITTEYPPRNSRTPDVFQILNMVGLAPAMAATAIVRSIPLGSIYMPPDEEEEGEEENDGEEEEEEEEEGGEVVVENEATVGNNGEGGGEADENDDFNDESPFPSKPMAKCHLLRWVRGKARDEVRNKFRTAKGCCRRVQRAQQIKDIGQFNAPDMDQ</sequence>
<evidence type="ECO:0000256" key="1">
    <source>
        <dbReference type="ARBA" id="ARBA00022574"/>
    </source>
</evidence>
<feature type="compositionally biased region" description="Polar residues" evidence="4">
    <location>
        <begin position="1"/>
        <end position="21"/>
    </location>
</feature>
<dbReference type="PROSITE" id="PS50294">
    <property type="entry name" value="WD_REPEATS_REGION"/>
    <property type="match status" value="2"/>
</dbReference>
<keyword evidence="2" id="KW-0677">Repeat</keyword>
<dbReference type="PROSITE" id="PS50082">
    <property type="entry name" value="WD_REPEATS_2"/>
    <property type="match status" value="2"/>
</dbReference>
<proteinExistence type="predicted"/>
<feature type="region of interest" description="Disordered" evidence="4">
    <location>
        <begin position="1"/>
        <end position="56"/>
    </location>
</feature>
<evidence type="ECO:0000259" key="5">
    <source>
        <dbReference type="PROSITE" id="PS50181"/>
    </source>
</evidence>
<dbReference type="InterPro" id="IPR001810">
    <property type="entry name" value="F-box_dom"/>
</dbReference>
<evidence type="ECO:0000313" key="6">
    <source>
        <dbReference type="EMBL" id="KAF9585255.1"/>
    </source>
</evidence>
<keyword evidence="1 3" id="KW-0853">WD repeat</keyword>
<feature type="compositionally biased region" description="Low complexity" evidence="4">
    <location>
        <begin position="741"/>
        <end position="752"/>
    </location>
</feature>
<dbReference type="PROSITE" id="PS50181">
    <property type="entry name" value="FBOX"/>
    <property type="match status" value="1"/>
</dbReference>
<organism evidence="6 7">
    <name type="scientific">Lunasporangiospora selenospora</name>
    <dbReference type="NCBI Taxonomy" id="979761"/>
    <lineage>
        <taxon>Eukaryota</taxon>
        <taxon>Fungi</taxon>
        <taxon>Fungi incertae sedis</taxon>
        <taxon>Mucoromycota</taxon>
        <taxon>Mortierellomycotina</taxon>
        <taxon>Mortierellomycetes</taxon>
        <taxon>Mortierellales</taxon>
        <taxon>Mortierellaceae</taxon>
        <taxon>Lunasporangiospora</taxon>
    </lineage>
</organism>
<dbReference type="InterPro" id="IPR036047">
    <property type="entry name" value="F-box-like_dom_sf"/>
</dbReference>
<dbReference type="Pfam" id="PF00400">
    <property type="entry name" value="WD40"/>
    <property type="match status" value="2"/>
</dbReference>
<dbReference type="Proteomes" id="UP000780801">
    <property type="component" value="Unassembled WGS sequence"/>
</dbReference>
<evidence type="ECO:0000256" key="3">
    <source>
        <dbReference type="PROSITE-ProRule" id="PRU00221"/>
    </source>
</evidence>
<dbReference type="OrthoDB" id="1932312at2759"/>
<dbReference type="PANTHER" id="PTHR22847">
    <property type="entry name" value="WD40 REPEAT PROTEIN"/>
    <property type="match status" value="1"/>
</dbReference>
<dbReference type="SUPFAM" id="SSF50978">
    <property type="entry name" value="WD40 repeat-like"/>
    <property type="match status" value="1"/>
</dbReference>
<dbReference type="CDD" id="cd09917">
    <property type="entry name" value="F-box_SF"/>
    <property type="match status" value="1"/>
</dbReference>
<evidence type="ECO:0000256" key="4">
    <source>
        <dbReference type="SAM" id="MobiDB-lite"/>
    </source>
</evidence>
<feature type="compositionally biased region" description="Acidic residues" evidence="4">
    <location>
        <begin position="758"/>
        <end position="768"/>
    </location>
</feature>
<dbReference type="Gene3D" id="2.130.10.10">
    <property type="entry name" value="YVTN repeat-like/Quinoprotein amine dehydrogenase"/>
    <property type="match status" value="1"/>
</dbReference>
<dbReference type="AlphaFoldDB" id="A0A9P6G0P7"/>
<keyword evidence="7" id="KW-1185">Reference proteome</keyword>
<accession>A0A9P6G0P7</accession>
<dbReference type="SUPFAM" id="SSF81383">
    <property type="entry name" value="F-box domain"/>
    <property type="match status" value="1"/>
</dbReference>
<evidence type="ECO:0000256" key="2">
    <source>
        <dbReference type="ARBA" id="ARBA00022737"/>
    </source>
</evidence>
<feature type="compositionally biased region" description="Low complexity" evidence="4">
    <location>
        <begin position="44"/>
        <end position="56"/>
    </location>
</feature>
<protein>
    <recommendedName>
        <fullName evidence="5">F-box domain-containing protein</fullName>
    </recommendedName>
</protein>
<reference evidence="6" key="1">
    <citation type="journal article" date="2020" name="Fungal Divers.">
        <title>Resolving the Mortierellaceae phylogeny through synthesis of multi-gene phylogenetics and phylogenomics.</title>
        <authorList>
            <person name="Vandepol N."/>
            <person name="Liber J."/>
            <person name="Desiro A."/>
            <person name="Na H."/>
            <person name="Kennedy M."/>
            <person name="Barry K."/>
            <person name="Grigoriev I.V."/>
            <person name="Miller A.N."/>
            <person name="O'Donnell K."/>
            <person name="Stajich J.E."/>
            <person name="Bonito G."/>
        </authorList>
    </citation>
    <scope>NUCLEOTIDE SEQUENCE</scope>
    <source>
        <strain evidence="6">KOD1015</strain>
    </source>
</reference>
<feature type="region of interest" description="Disordered" evidence="4">
    <location>
        <begin position="125"/>
        <end position="158"/>
    </location>
</feature>
<dbReference type="InterPro" id="IPR001680">
    <property type="entry name" value="WD40_rpt"/>
</dbReference>
<dbReference type="InterPro" id="IPR015943">
    <property type="entry name" value="WD40/YVTN_repeat-like_dom_sf"/>
</dbReference>
<dbReference type="EMBL" id="JAABOA010000219">
    <property type="protein sequence ID" value="KAF9585255.1"/>
    <property type="molecule type" value="Genomic_DNA"/>
</dbReference>
<feature type="repeat" description="WD" evidence="3">
    <location>
        <begin position="423"/>
        <end position="456"/>
    </location>
</feature>
<dbReference type="InterPro" id="IPR036322">
    <property type="entry name" value="WD40_repeat_dom_sf"/>
</dbReference>
<feature type="compositionally biased region" description="Acidic residues" evidence="4">
    <location>
        <begin position="129"/>
        <end position="147"/>
    </location>
</feature>
<dbReference type="GO" id="GO:1990234">
    <property type="term" value="C:transferase complex"/>
    <property type="evidence" value="ECO:0007669"/>
    <property type="project" value="UniProtKB-ARBA"/>
</dbReference>
<comment type="caution">
    <text evidence="6">The sequence shown here is derived from an EMBL/GenBank/DDBJ whole genome shotgun (WGS) entry which is preliminary data.</text>
</comment>
<name>A0A9P6G0P7_9FUNG</name>
<feature type="compositionally biased region" description="Acidic residues" evidence="4">
    <location>
        <begin position="717"/>
        <end position="740"/>
    </location>
</feature>